<dbReference type="AlphaFoldDB" id="B6AF81"/>
<dbReference type="GO" id="GO:0003993">
    <property type="term" value="F:acid phosphatase activity"/>
    <property type="evidence" value="ECO:0007669"/>
    <property type="project" value="UniProtKB-EC"/>
</dbReference>
<name>B6AF81_CRYMR</name>
<evidence type="ECO:0000256" key="2">
    <source>
        <dbReference type="ARBA" id="ARBA00012646"/>
    </source>
</evidence>
<evidence type="ECO:0000256" key="4">
    <source>
        <dbReference type="ARBA" id="ARBA00022801"/>
    </source>
</evidence>
<dbReference type="InterPro" id="IPR051558">
    <property type="entry name" value="Metallophosphoesterase_PAP"/>
</dbReference>
<dbReference type="Gene3D" id="3.60.21.10">
    <property type="match status" value="1"/>
</dbReference>
<dbReference type="InterPro" id="IPR004843">
    <property type="entry name" value="Calcineurin-like_PHP"/>
</dbReference>
<dbReference type="PANTHER" id="PTHR10161:SF14">
    <property type="entry name" value="TARTRATE-RESISTANT ACID PHOSPHATASE TYPE 5"/>
    <property type="match status" value="1"/>
</dbReference>
<protein>
    <recommendedName>
        <fullName evidence="2">acid phosphatase</fullName>
        <ecNumber evidence="2">3.1.3.2</ecNumber>
    </recommendedName>
</protein>
<feature type="chain" id="PRO_5002840079" description="acid phosphatase" evidence="5">
    <location>
        <begin position="17"/>
        <end position="403"/>
    </location>
</feature>
<gene>
    <name evidence="7" type="ORF">CMU_032570</name>
</gene>
<comment type="catalytic activity">
    <reaction evidence="1">
        <text>a phosphate monoester + H2O = an alcohol + phosphate</text>
        <dbReference type="Rhea" id="RHEA:15017"/>
        <dbReference type="ChEBI" id="CHEBI:15377"/>
        <dbReference type="ChEBI" id="CHEBI:30879"/>
        <dbReference type="ChEBI" id="CHEBI:43474"/>
        <dbReference type="ChEBI" id="CHEBI:67140"/>
        <dbReference type="EC" id="3.1.3.2"/>
    </reaction>
</comment>
<dbReference type="VEuPathDB" id="CryptoDB:CMU_032570"/>
<proteinExistence type="predicted"/>
<dbReference type="InterPro" id="IPR029052">
    <property type="entry name" value="Metallo-depent_PP-like"/>
</dbReference>
<keyword evidence="4 7" id="KW-0378">Hydrolase</keyword>
<dbReference type="OMA" id="MKEGANM"/>
<evidence type="ECO:0000256" key="1">
    <source>
        <dbReference type="ARBA" id="ARBA00000032"/>
    </source>
</evidence>
<keyword evidence="3 5" id="KW-0732">Signal</keyword>
<dbReference type="STRING" id="441375.B6AF81"/>
<evidence type="ECO:0000256" key="5">
    <source>
        <dbReference type="SAM" id="SignalP"/>
    </source>
</evidence>
<dbReference type="Proteomes" id="UP000001460">
    <property type="component" value="Unassembled WGS sequence"/>
</dbReference>
<dbReference type="GeneID" id="6996422"/>
<dbReference type="OrthoDB" id="411211at2759"/>
<keyword evidence="8" id="KW-1185">Reference proteome</keyword>
<feature type="domain" description="Calcineurin-like phosphoesterase" evidence="6">
    <location>
        <begin position="23"/>
        <end position="294"/>
    </location>
</feature>
<organism evidence="7 8">
    <name type="scientific">Cryptosporidium muris (strain RN66)</name>
    <dbReference type="NCBI Taxonomy" id="441375"/>
    <lineage>
        <taxon>Eukaryota</taxon>
        <taxon>Sar</taxon>
        <taxon>Alveolata</taxon>
        <taxon>Apicomplexa</taxon>
        <taxon>Conoidasida</taxon>
        <taxon>Coccidia</taxon>
        <taxon>Eucoccidiorida</taxon>
        <taxon>Eimeriorina</taxon>
        <taxon>Cryptosporidiidae</taxon>
        <taxon>Cryptosporidium</taxon>
    </lineage>
</organism>
<feature type="signal peptide" evidence="5">
    <location>
        <begin position="1"/>
        <end position="16"/>
    </location>
</feature>
<dbReference type="PANTHER" id="PTHR10161">
    <property type="entry name" value="TARTRATE-RESISTANT ACID PHOSPHATASE TYPE 5"/>
    <property type="match status" value="1"/>
</dbReference>
<dbReference type="InterPro" id="IPR024927">
    <property type="entry name" value="Acid_PPase"/>
</dbReference>
<dbReference type="eggNOG" id="KOG2679">
    <property type="taxonomic scope" value="Eukaryota"/>
</dbReference>
<evidence type="ECO:0000256" key="3">
    <source>
        <dbReference type="ARBA" id="ARBA00022729"/>
    </source>
</evidence>
<evidence type="ECO:0000313" key="7">
    <source>
        <dbReference type="EMBL" id="EEA06872.1"/>
    </source>
</evidence>
<dbReference type="EC" id="3.1.3.2" evidence="2"/>
<dbReference type="CDD" id="cd07378">
    <property type="entry name" value="MPP_ACP5"/>
    <property type="match status" value="1"/>
</dbReference>
<dbReference type="EMBL" id="DS989731">
    <property type="protein sequence ID" value="EEA06872.1"/>
    <property type="molecule type" value="Genomic_DNA"/>
</dbReference>
<dbReference type="SUPFAM" id="SSF56300">
    <property type="entry name" value="Metallo-dependent phosphatases"/>
    <property type="match status" value="1"/>
</dbReference>
<accession>B6AF81</accession>
<sequence>MVMIWMILLLFPFIKCQLTTFNIADWGKVNKCQSDVIKGMLKLCDTLNPQFIIAAGDNFYESGVDSINDTNWERILEKPFSKLPSNLKLHSCLGDHDWRKNPKAQVDYTNSPLNKRWKMNGYWWYEVIDFKSSSKFSDIIKAAGLKYDDQLHIRKESINLRSNLTNNNFSDFIYLNNTKSYINETHIKIFEGNSKINSSSKEDVTAVFIYLDSWVLARDSFKKTPKNFWYLQLNFLERVLRACISKQVDWIIIVNHYSLYSSGIMHGPHIKLRSILLPLLKKYKVDLFISGHDHHIELIEPEDHTTQYHIVGGGCCPREGFCEIDKDSIYRLDSCGFGTLTLGKSIAISRYFNKYLNLFNSVQYSSKELRDLMDIENEEFPPQEASEQIRQPLIRISGWGILI</sequence>
<evidence type="ECO:0000259" key="6">
    <source>
        <dbReference type="Pfam" id="PF00149"/>
    </source>
</evidence>
<reference evidence="7" key="1">
    <citation type="submission" date="2008-06" db="EMBL/GenBank/DDBJ databases">
        <authorList>
            <person name="Lorenzi H."/>
            <person name="Inman J."/>
            <person name="Miller J."/>
            <person name="Schobel S."/>
            <person name="Amedeo P."/>
            <person name="Caler E.V."/>
            <person name="da Silva J."/>
        </authorList>
    </citation>
    <scope>NUCLEOTIDE SEQUENCE [LARGE SCALE GENOMIC DNA]</scope>
    <source>
        <strain evidence="7">RN66</strain>
    </source>
</reference>
<dbReference type="RefSeq" id="XP_002141221.1">
    <property type="nucleotide sequence ID" value="XM_002141185.1"/>
</dbReference>
<dbReference type="Pfam" id="PF00149">
    <property type="entry name" value="Metallophos"/>
    <property type="match status" value="1"/>
</dbReference>
<evidence type="ECO:0000313" key="8">
    <source>
        <dbReference type="Proteomes" id="UP000001460"/>
    </source>
</evidence>